<feature type="domain" description="Rhamnogalacturonan lyase" evidence="10">
    <location>
        <begin position="446"/>
        <end position="604"/>
    </location>
</feature>
<comment type="caution">
    <text evidence="12">The sequence shown here is derived from an EMBL/GenBank/DDBJ whole genome shotgun (WGS) entry which is preliminary data.</text>
</comment>
<dbReference type="InterPro" id="IPR011013">
    <property type="entry name" value="Gal_mutarotase_sf_dom"/>
</dbReference>
<accession>A0A3D8S2J2</accession>
<dbReference type="Gene3D" id="2.70.98.10">
    <property type="match status" value="1"/>
</dbReference>
<dbReference type="Pfam" id="PF14683">
    <property type="entry name" value="CBM-like"/>
    <property type="match status" value="1"/>
</dbReference>
<dbReference type="EMBL" id="PDLM01000004">
    <property type="protein sequence ID" value="RDW80321.1"/>
    <property type="molecule type" value="Genomic_DNA"/>
</dbReference>
<comment type="catalytic activity">
    <reaction evidence="1">
        <text>Endotype eliminative cleavage of L-alpha-rhamnopyranosyl-(1-&gt;4)-alpha-D-galactopyranosyluronic acid bonds of rhamnogalacturonan I domains in ramified hairy regions of pectin leaving L-rhamnopyranose at the reducing end and 4-deoxy-4,5-unsaturated D-galactopyranosyluronic acid at the non-reducing end.</text>
        <dbReference type="EC" id="4.2.2.23"/>
    </reaction>
</comment>
<keyword evidence="9" id="KW-0624">Polysaccharide degradation</keyword>
<reference evidence="12 13" key="1">
    <citation type="journal article" date="2018" name="IMA Fungus">
        <title>IMA Genome-F 9: Draft genome sequence of Annulohypoxylon stygium, Aspergillus mulundensis, Berkeleyomyces basicola (syn. Thielaviopsis basicola), Ceratocystis smalleyi, two Cercospora beticola strains, Coleophoma cylindrospora, Fusarium fracticaudum, Phialophora cf. hyalina, and Morchella septimelata.</title>
        <authorList>
            <person name="Wingfield B.D."/>
            <person name="Bills G.F."/>
            <person name="Dong Y."/>
            <person name="Huang W."/>
            <person name="Nel W.J."/>
            <person name="Swalarsk-Parry B.S."/>
            <person name="Vaghefi N."/>
            <person name="Wilken P.M."/>
            <person name="An Z."/>
            <person name="de Beer Z.W."/>
            <person name="De Vos L."/>
            <person name="Chen L."/>
            <person name="Duong T.A."/>
            <person name="Gao Y."/>
            <person name="Hammerbacher A."/>
            <person name="Kikkert J.R."/>
            <person name="Li Y."/>
            <person name="Li H."/>
            <person name="Li K."/>
            <person name="Li Q."/>
            <person name="Liu X."/>
            <person name="Ma X."/>
            <person name="Naidoo K."/>
            <person name="Pethybridge S.J."/>
            <person name="Sun J."/>
            <person name="Steenkamp E.T."/>
            <person name="van der Nest M.A."/>
            <person name="van Wyk S."/>
            <person name="Wingfield M.J."/>
            <person name="Xiong C."/>
            <person name="Yue Q."/>
            <person name="Zhang X."/>
        </authorList>
    </citation>
    <scope>NUCLEOTIDE SEQUENCE [LARGE SCALE GENOMIC DNA]</scope>
    <source>
        <strain evidence="12 13">BP6252</strain>
    </source>
</reference>
<dbReference type="Proteomes" id="UP000256645">
    <property type="component" value="Unassembled WGS sequence"/>
</dbReference>
<evidence type="ECO:0000256" key="7">
    <source>
        <dbReference type="ARBA" id="ARBA00023239"/>
    </source>
</evidence>
<dbReference type="GO" id="GO:0005576">
    <property type="term" value="C:extracellular region"/>
    <property type="evidence" value="ECO:0007669"/>
    <property type="project" value="UniProtKB-SubCell"/>
</dbReference>
<dbReference type="Pfam" id="PF14686">
    <property type="entry name" value="fn3_3"/>
    <property type="match status" value="1"/>
</dbReference>
<proteinExistence type="inferred from homology"/>
<evidence type="ECO:0000256" key="6">
    <source>
        <dbReference type="ARBA" id="ARBA00022729"/>
    </source>
</evidence>
<dbReference type="SUPFAM" id="SSF49452">
    <property type="entry name" value="Starch-binding domain-like"/>
    <property type="match status" value="1"/>
</dbReference>
<protein>
    <recommendedName>
        <fullName evidence="4">rhamnogalacturonan endolyase</fullName>
        <ecNumber evidence="4">4.2.2.23</ecNumber>
    </recommendedName>
</protein>
<dbReference type="InterPro" id="IPR008979">
    <property type="entry name" value="Galactose-bd-like_sf"/>
</dbReference>
<sequence>MDDPRAEIYHGIYATRDLVNIHQRPFYPVLSIVKDSIEQHTQPDSILMHFYILITALAAFIQISQAKGPFLQTINATQHIIGNDLWNVTIGPTYGTKLFYKDHDLVGGAVGHYVSYNGAASNLAWNSVAIYKKTDELLDVVFTANEGEFHWVIFPELAGAYQYFVNTGLPVLGEFRTLWRLDNTTFLSGKTNIKDGPLPTFTQIQNATKVQDETWVQADGTYITKYDWTDFIRNSDYYGVYGPSFGSWYIDVGKDDYNGDHLKQELMVHRESSTGDVVQLNMIHGTHFQASSSDAFPVGKVWGPWLWYLNDGALVDASRRAKSEAQLYPYSWFDNESYQSRSAVSGKIKLSDGRPAKGAAVFLGDNHPNETSLDQGRYYYYTTYADENGNFKFPYVRTATYGLQAWSNGGSIRDVSTVLHINDITVSKGKQTTLGNIVWKTQGRKQIFQVGDLDRKSLGFKYGGAPHEHALVAKCPANLTYVANHGNTIEWCFAQSALGTWSVQFDINTLPTNTSAVLSISLAGYSSGVSSLIFLNKSTLIGNLTSASIATDPCLYRSGTTAGEWHYFEFSIAGGLFVKGTNTIDFTVTRSSQWHGFMWDSIILEYT</sequence>
<evidence type="ECO:0000256" key="8">
    <source>
        <dbReference type="ARBA" id="ARBA00023277"/>
    </source>
</evidence>
<evidence type="ECO:0000256" key="9">
    <source>
        <dbReference type="ARBA" id="ARBA00023326"/>
    </source>
</evidence>
<dbReference type="SUPFAM" id="SSF49785">
    <property type="entry name" value="Galactose-binding domain-like"/>
    <property type="match status" value="1"/>
</dbReference>
<dbReference type="EC" id="4.2.2.23" evidence="4"/>
<keyword evidence="7" id="KW-0456">Lyase</keyword>
<evidence type="ECO:0000256" key="3">
    <source>
        <dbReference type="ARBA" id="ARBA00010418"/>
    </source>
</evidence>
<evidence type="ECO:0000259" key="10">
    <source>
        <dbReference type="Pfam" id="PF14683"/>
    </source>
</evidence>
<evidence type="ECO:0000256" key="2">
    <source>
        <dbReference type="ARBA" id="ARBA00004613"/>
    </source>
</evidence>
<keyword evidence="13" id="KW-1185">Reference proteome</keyword>
<feature type="domain" description="Rhamnogalacturonan lyase" evidence="11">
    <location>
        <begin position="352"/>
        <end position="434"/>
    </location>
</feature>
<dbReference type="InterPro" id="IPR029413">
    <property type="entry name" value="RG-lyase_II"/>
</dbReference>
<keyword evidence="6" id="KW-0732">Signal</keyword>
<evidence type="ECO:0000259" key="11">
    <source>
        <dbReference type="Pfam" id="PF14686"/>
    </source>
</evidence>
<evidence type="ECO:0000256" key="4">
    <source>
        <dbReference type="ARBA" id="ARBA00012437"/>
    </source>
</evidence>
<dbReference type="InterPro" id="IPR051850">
    <property type="entry name" value="Polysacch_Lyase_4"/>
</dbReference>
<dbReference type="OrthoDB" id="1179585at2759"/>
<dbReference type="InterPro" id="IPR013784">
    <property type="entry name" value="Carb-bd-like_fold"/>
</dbReference>
<dbReference type="STRING" id="1849047.A0A3D8S2J2"/>
<comment type="subcellular location">
    <subcellularLocation>
        <location evidence="2">Secreted</location>
    </subcellularLocation>
</comment>
<dbReference type="GO" id="GO:0102210">
    <property type="term" value="F:rhamnogalacturonan endolyase activity"/>
    <property type="evidence" value="ECO:0007669"/>
    <property type="project" value="UniProtKB-EC"/>
</dbReference>
<evidence type="ECO:0000313" key="13">
    <source>
        <dbReference type="Proteomes" id="UP000256645"/>
    </source>
</evidence>
<evidence type="ECO:0000313" key="12">
    <source>
        <dbReference type="EMBL" id="RDW80321.1"/>
    </source>
</evidence>
<dbReference type="InterPro" id="IPR029411">
    <property type="entry name" value="RG-lyase_III"/>
</dbReference>
<dbReference type="InterPro" id="IPR014718">
    <property type="entry name" value="GH-type_carb-bd"/>
</dbReference>
<comment type="similarity">
    <text evidence="3">Belongs to the polysaccharide lyase 4 family.</text>
</comment>
<dbReference type="Gene3D" id="2.60.120.260">
    <property type="entry name" value="Galactose-binding domain-like"/>
    <property type="match status" value="1"/>
</dbReference>
<organism evidence="12 13">
    <name type="scientific">Coleophoma cylindrospora</name>
    <dbReference type="NCBI Taxonomy" id="1849047"/>
    <lineage>
        <taxon>Eukaryota</taxon>
        <taxon>Fungi</taxon>
        <taxon>Dikarya</taxon>
        <taxon>Ascomycota</taxon>
        <taxon>Pezizomycotina</taxon>
        <taxon>Leotiomycetes</taxon>
        <taxon>Helotiales</taxon>
        <taxon>Dermateaceae</taxon>
        <taxon>Coleophoma</taxon>
    </lineage>
</organism>
<name>A0A3D8S2J2_9HELO</name>
<dbReference type="CDD" id="cd10316">
    <property type="entry name" value="RGL4_M"/>
    <property type="match status" value="1"/>
</dbReference>
<dbReference type="PANTHER" id="PTHR32018:SF1">
    <property type="entry name" value="RHAMNOGALACTURONAN ENDOLYASE"/>
    <property type="match status" value="1"/>
</dbReference>
<dbReference type="SUPFAM" id="SSF74650">
    <property type="entry name" value="Galactose mutarotase-like"/>
    <property type="match status" value="1"/>
</dbReference>
<dbReference type="AlphaFoldDB" id="A0A3D8S2J2"/>
<dbReference type="PANTHER" id="PTHR32018">
    <property type="entry name" value="RHAMNOGALACTURONATE LYASE FAMILY PROTEIN"/>
    <property type="match status" value="1"/>
</dbReference>
<dbReference type="GO" id="GO:0000272">
    <property type="term" value="P:polysaccharide catabolic process"/>
    <property type="evidence" value="ECO:0007669"/>
    <property type="project" value="UniProtKB-KW"/>
</dbReference>
<gene>
    <name evidence="12" type="ORF">BP6252_04959</name>
</gene>
<evidence type="ECO:0000256" key="1">
    <source>
        <dbReference type="ARBA" id="ARBA00001324"/>
    </source>
</evidence>
<dbReference type="CDD" id="cd10320">
    <property type="entry name" value="RGL4_N"/>
    <property type="match status" value="1"/>
</dbReference>
<keyword evidence="8" id="KW-0119">Carbohydrate metabolism</keyword>
<dbReference type="GO" id="GO:0030246">
    <property type="term" value="F:carbohydrate binding"/>
    <property type="evidence" value="ECO:0007669"/>
    <property type="project" value="InterPro"/>
</dbReference>
<dbReference type="Gene3D" id="2.60.40.1120">
    <property type="entry name" value="Carboxypeptidase-like, regulatory domain"/>
    <property type="match status" value="1"/>
</dbReference>
<keyword evidence="5" id="KW-0964">Secreted</keyword>
<evidence type="ECO:0000256" key="5">
    <source>
        <dbReference type="ARBA" id="ARBA00022525"/>
    </source>
</evidence>